<dbReference type="PATRIC" id="fig|1121439.3.peg.333"/>
<comment type="caution">
    <text evidence="1">The sequence shown here is derived from an EMBL/GenBank/DDBJ whole genome shotgun (WGS) entry which is preliminary data.</text>
</comment>
<dbReference type="Proteomes" id="UP000014975">
    <property type="component" value="Unassembled WGS sequence"/>
</dbReference>
<evidence type="ECO:0000313" key="2">
    <source>
        <dbReference type="Proteomes" id="UP000014975"/>
    </source>
</evidence>
<organism evidence="1 2">
    <name type="scientific">Alkalidesulfovibrio alkalitolerans DSM 16529</name>
    <dbReference type="NCBI Taxonomy" id="1121439"/>
    <lineage>
        <taxon>Bacteria</taxon>
        <taxon>Pseudomonadati</taxon>
        <taxon>Thermodesulfobacteriota</taxon>
        <taxon>Desulfovibrionia</taxon>
        <taxon>Desulfovibrionales</taxon>
        <taxon>Desulfovibrionaceae</taxon>
        <taxon>Alkalidesulfovibrio</taxon>
    </lineage>
</organism>
<dbReference type="Pfam" id="PF06995">
    <property type="entry name" value="Phage_P2_GpU"/>
    <property type="match status" value="1"/>
</dbReference>
<proteinExistence type="predicted"/>
<dbReference type="eggNOG" id="COG3499">
    <property type="taxonomic scope" value="Bacteria"/>
</dbReference>
<dbReference type="RefSeq" id="WP_020885831.1">
    <property type="nucleotide sequence ID" value="NZ_ATHI01000003.1"/>
</dbReference>
<reference evidence="1 2" key="1">
    <citation type="journal article" date="2013" name="Genome Announc.">
        <title>Draft genome sequences for three mercury-methylating, sulfate-reducing bacteria.</title>
        <authorList>
            <person name="Brown S.D."/>
            <person name="Hurt R.A.Jr."/>
            <person name="Gilmour C.C."/>
            <person name="Elias D.A."/>
        </authorList>
    </citation>
    <scope>NUCLEOTIDE SEQUENCE [LARGE SCALE GENOMIC DNA]</scope>
    <source>
        <strain evidence="1 2">DSM 16529</strain>
    </source>
</reference>
<keyword evidence="2" id="KW-1185">Reference proteome</keyword>
<dbReference type="STRING" id="1121439.dsat_1945"/>
<name>S7UNK7_9BACT</name>
<sequence>MSLYATLGETELEVVSWMDGLDIRYGSSFSEHALIGRKPAMQHTGWSPDELSFSVTLHSSWCNPADEVRGLKDHMDAATPLDFVLGNGEYRGVFVIVDLSVTYRQTNGAGTVISLEASLRLREYVGDPAKPNPPGVFSRGMYVPPVAASTDVLSTVSGQDAAPAPEAAKSVSQAVSSASEVTQAAELTASMSARLLSEGESALQAARELSDDLRAIASRLPIAAFSAISSLPGASDVMAAYNSAKSELGFASDAIRTVEGAVSAARSARRAAEALADVRPALSGIAAKVAIRGVQL</sequence>
<protein>
    <submittedName>
        <fullName evidence="1">p2 GpU family protein</fullName>
    </submittedName>
</protein>
<gene>
    <name evidence="1" type="ORF">dsat_1945</name>
</gene>
<dbReference type="InterPro" id="IPR009734">
    <property type="entry name" value="Myoviridae_GpU"/>
</dbReference>
<dbReference type="EMBL" id="ATHI01000003">
    <property type="protein sequence ID" value="EPR35604.1"/>
    <property type="molecule type" value="Genomic_DNA"/>
</dbReference>
<accession>S7UNK7</accession>
<evidence type="ECO:0000313" key="1">
    <source>
        <dbReference type="EMBL" id="EPR35604.1"/>
    </source>
</evidence>
<dbReference type="OrthoDB" id="1550902at2"/>
<dbReference type="AlphaFoldDB" id="S7UNK7"/>